<sequence length="490" mass="55340">MGNQLSFSLTESELARQKAGEGMEIRLDPRGKGDKIMLVIFTTIYSFNLVAVIYMLWNRKYPPLKAKNVPVITLVMMCSFVWFVGDLQANGHLPLANTPLTNCKAFGMWMRVILGVCGVFSLIGLRSYGLYRVFYLYKPYHNLGLYLPFAIYWVCVLIAGIISQTIRPDITTQYVLNLDICQYHKSFQTTLYAFLWVTVVLVMFIHWKIRNIKSSFNESREAIITSIIVAFVVTFATVMRYVLPMYPLDIRLRIINTTLNHITTNAVWWLIMGVPLYNCLFNRQKYLNRWILKLREDGLQKEYNVASDMVVGSQGMSNSFNVRSTLLASTGGNKEGGAFYAMDDSIYNNKDNAIGHNTQTTFERPPDSPIYANGEVAYQQSILSSTATGQYREGFALESVADSSSINHAHNDNPLPQVQASSIKPRPQSQNVGQWDGPNTDSDVYHAPQATSKLYTPITIPEAAVKMPFRPGTGQDISMNYQGADNRHLL</sequence>
<comment type="caution">
    <text evidence="1">The sequence shown here is derived from an EMBL/GenBank/DDBJ whole genome shotgun (WGS) entry which is preliminary data.</text>
</comment>
<proteinExistence type="predicted"/>
<organism evidence="1 2">
    <name type="scientific">Kickxella alabastrina</name>
    <dbReference type="NCBI Taxonomy" id="61397"/>
    <lineage>
        <taxon>Eukaryota</taxon>
        <taxon>Fungi</taxon>
        <taxon>Fungi incertae sedis</taxon>
        <taxon>Zoopagomycota</taxon>
        <taxon>Kickxellomycotina</taxon>
        <taxon>Kickxellomycetes</taxon>
        <taxon>Kickxellales</taxon>
        <taxon>Kickxellaceae</taxon>
        <taxon>Kickxella</taxon>
    </lineage>
</organism>
<name>A0ACC1ISX9_9FUNG</name>
<accession>A0ACC1ISX9</accession>
<gene>
    <name evidence="1" type="ORF">LPJ66_001574</name>
</gene>
<dbReference type="Proteomes" id="UP001150581">
    <property type="component" value="Unassembled WGS sequence"/>
</dbReference>
<evidence type="ECO:0000313" key="1">
    <source>
        <dbReference type="EMBL" id="KAJ1900291.1"/>
    </source>
</evidence>
<dbReference type="EMBL" id="JANBPG010000090">
    <property type="protein sequence ID" value="KAJ1900291.1"/>
    <property type="molecule type" value="Genomic_DNA"/>
</dbReference>
<keyword evidence="2" id="KW-1185">Reference proteome</keyword>
<protein>
    <submittedName>
        <fullName evidence="1">Uncharacterized protein</fullName>
    </submittedName>
</protein>
<reference evidence="1" key="1">
    <citation type="submission" date="2022-07" db="EMBL/GenBank/DDBJ databases">
        <title>Phylogenomic reconstructions and comparative analyses of Kickxellomycotina fungi.</title>
        <authorList>
            <person name="Reynolds N.K."/>
            <person name="Stajich J.E."/>
            <person name="Barry K."/>
            <person name="Grigoriev I.V."/>
            <person name="Crous P."/>
            <person name="Smith M.E."/>
        </authorList>
    </citation>
    <scope>NUCLEOTIDE SEQUENCE</scope>
    <source>
        <strain evidence="1">Benny 63K</strain>
    </source>
</reference>
<evidence type="ECO:0000313" key="2">
    <source>
        <dbReference type="Proteomes" id="UP001150581"/>
    </source>
</evidence>